<dbReference type="Pfam" id="PF16561">
    <property type="entry name" value="AMPK1_CBM"/>
    <property type="match status" value="1"/>
</dbReference>
<dbReference type="InterPro" id="IPR013783">
    <property type="entry name" value="Ig-like_fold"/>
</dbReference>
<dbReference type="Proteomes" id="UP001515500">
    <property type="component" value="Chromosome 12"/>
</dbReference>
<dbReference type="RefSeq" id="XP_039135563.1">
    <property type="nucleotide sequence ID" value="XM_039279629.1"/>
</dbReference>
<dbReference type="GeneID" id="120272986"/>
<organism evidence="4 5">
    <name type="scientific">Dioscorea cayennensis subsp. rotundata</name>
    <name type="common">White Guinea yam</name>
    <name type="synonym">Dioscorea rotundata</name>
    <dbReference type="NCBI Taxonomy" id="55577"/>
    <lineage>
        <taxon>Eukaryota</taxon>
        <taxon>Viridiplantae</taxon>
        <taxon>Streptophyta</taxon>
        <taxon>Embryophyta</taxon>
        <taxon>Tracheophyta</taxon>
        <taxon>Spermatophyta</taxon>
        <taxon>Magnoliopsida</taxon>
        <taxon>Liliopsida</taxon>
        <taxon>Dioscoreales</taxon>
        <taxon>Dioscoreaceae</taxon>
        <taxon>Dioscorea</taxon>
    </lineage>
</organism>
<proteinExistence type="inferred from homology"/>
<dbReference type="CDD" id="cd02859">
    <property type="entry name" value="E_set_AMPKbeta_like_N"/>
    <property type="match status" value="1"/>
</dbReference>
<keyword evidence="4" id="KW-1185">Reference proteome</keyword>
<dbReference type="PANTHER" id="PTHR46316:SF9">
    <property type="entry name" value="SNF1-RELATED PROTEIN KINASE REGULATORY SUBUNIT BETA-1"/>
    <property type="match status" value="1"/>
</dbReference>
<sequence>MGNAGAKEADNGAGGPDEEAGSDGEPRSEGVRRVGSSDSIDNTPPESPGRSRSPLMFAPQVPVAPLVRGAEISPFFSQLRMNDSHGTLNAPLGKGVPTMIIWSHGGNEVLVEGSWDNWTARKAMYKSGMEHSVLMVLPSGVYQYRFIVDGEQRYIPDLPHTQDEMGFISNLLDVHEYVPDDLQSVSEFEPPPSPDSTYNQRFPADEDFAKEPLAVPPHLHLTVLGKEEPATKPPHVILNHLFIERGWAAQSLVALGLTHRFQSKYVTVVLYKPMLR</sequence>
<evidence type="ECO:0000313" key="5">
    <source>
        <dbReference type="RefSeq" id="XP_039135563.1"/>
    </source>
</evidence>
<feature type="domain" description="Association with the SNF1 complex (ASC)" evidence="3">
    <location>
        <begin position="191"/>
        <end position="274"/>
    </location>
</feature>
<dbReference type="InterPro" id="IPR006828">
    <property type="entry name" value="ASC_dom"/>
</dbReference>
<reference evidence="5" key="1">
    <citation type="submission" date="2025-08" db="UniProtKB">
        <authorList>
            <consortium name="RefSeq"/>
        </authorList>
    </citation>
    <scope>IDENTIFICATION</scope>
</reference>
<dbReference type="InterPro" id="IPR037256">
    <property type="entry name" value="ASC_dom_sf"/>
</dbReference>
<dbReference type="Pfam" id="PF04739">
    <property type="entry name" value="AMPKBI"/>
    <property type="match status" value="1"/>
</dbReference>
<name>A0AB40C6Y9_DIOCR</name>
<evidence type="ECO:0000259" key="3">
    <source>
        <dbReference type="SMART" id="SM01010"/>
    </source>
</evidence>
<evidence type="ECO:0000256" key="2">
    <source>
        <dbReference type="SAM" id="MobiDB-lite"/>
    </source>
</evidence>
<dbReference type="SMART" id="SM01010">
    <property type="entry name" value="AMPKBI"/>
    <property type="match status" value="1"/>
</dbReference>
<dbReference type="SUPFAM" id="SSF160219">
    <property type="entry name" value="AMPKBI-like"/>
    <property type="match status" value="1"/>
</dbReference>
<dbReference type="InterPro" id="IPR043554">
    <property type="entry name" value="KINB"/>
</dbReference>
<protein>
    <submittedName>
        <fullName evidence="5">SNF1-related protein kinase regulatory subunit beta-1-like</fullName>
    </submittedName>
</protein>
<dbReference type="GO" id="GO:0009507">
    <property type="term" value="C:chloroplast"/>
    <property type="evidence" value="ECO:0007669"/>
    <property type="project" value="UniProtKB-ARBA"/>
</dbReference>
<dbReference type="SUPFAM" id="SSF81296">
    <property type="entry name" value="E set domains"/>
    <property type="match status" value="1"/>
</dbReference>
<evidence type="ECO:0000313" key="4">
    <source>
        <dbReference type="Proteomes" id="UP001515500"/>
    </source>
</evidence>
<accession>A0AB40C6Y9</accession>
<comment type="similarity">
    <text evidence="1">Belongs to the 5'-AMP-activated protein kinase beta subunit family.</text>
</comment>
<dbReference type="InterPro" id="IPR014756">
    <property type="entry name" value="Ig_E-set"/>
</dbReference>
<dbReference type="Gene3D" id="2.60.40.10">
    <property type="entry name" value="Immunoglobulins"/>
    <property type="match status" value="1"/>
</dbReference>
<feature type="region of interest" description="Disordered" evidence="2">
    <location>
        <begin position="1"/>
        <end position="56"/>
    </location>
</feature>
<gene>
    <name evidence="5" type="primary">LOC120272986</name>
</gene>
<evidence type="ECO:0000256" key="1">
    <source>
        <dbReference type="ARBA" id="ARBA00010926"/>
    </source>
</evidence>
<dbReference type="AlphaFoldDB" id="A0AB40C6Y9"/>
<dbReference type="PANTHER" id="PTHR46316">
    <property type="entry name" value="SNF1-RELATED PROTEIN KINASE REGULATORY SUBUNIT BETA-1"/>
    <property type="match status" value="1"/>
</dbReference>
<dbReference type="InterPro" id="IPR032640">
    <property type="entry name" value="AMPK1_CBM"/>
</dbReference>
<dbReference type="Gene3D" id="6.20.250.60">
    <property type="match status" value="1"/>
</dbReference>